<name>A0A1C7LNP3_GRIFR</name>
<proteinExistence type="predicted"/>
<accession>A0A1C7LNP3</accession>
<evidence type="ECO:0000313" key="2">
    <source>
        <dbReference type="Proteomes" id="UP000092993"/>
    </source>
</evidence>
<dbReference type="SUPFAM" id="SSF51735">
    <property type="entry name" value="NAD(P)-binding Rossmann-fold domains"/>
    <property type="match status" value="1"/>
</dbReference>
<comment type="caution">
    <text evidence="1">The sequence shown here is derived from an EMBL/GenBank/DDBJ whole genome shotgun (WGS) entry which is preliminary data.</text>
</comment>
<protein>
    <submittedName>
        <fullName evidence="1">Uncharacterized protein</fullName>
    </submittedName>
</protein>
<organism evidence="1 2">
    <name type="scientific">Grifola frondosa</name>
    <name type="common">Maitake</name>
    <name type="synonym">Polyporus frondosus</name>
    <dbReference type="NCBI Taxonomy" id="5627"/>
    <lineage>
        <taxon>Eukaryota</taxon>
        <taxon>Fungi</taxon>
        <taxon>Dikarya</taxon>
        <taxon>Basidiomycota</taxon>
        <taxon>Agaricomycotina</taxon>
        <taxon>Agaricomycetes</taxon>
        <taxon>Polyporales</taxon>
        <taxon>Grifolaceae</taxon>
        <taxon>Grifola</taxon>
    </lineage>
</organism>
<sequence length="302" mass="33822">MLLRLKWDFSFAATMSNNAPRSPVDLLILGAGWTSTFLIPLCLHDGVSYAATSRAGRDDTIQFEFDPHSEDVQPFRALPDAQSILIVFPIKVKGASERLVRLYRETHPASLNTIFIQLGSTGIWDGGPTVRDATHRVPSDLWIDRHSPFDATNDRANAEIELLALSPEAPTTVLNLCGLWGGQRIPKNWISRVAPTKDALKNKGSIHMIHGEDVARAVLAVHRQPAKATGQRWLLTDGRVYDWWDIASAWGSAGVQPRWVRELMTEEGVRALPRDAEKLGRAMDSREFWNTFELEPVRGRLE</sequence>
<reference evidence="1 2" key="1">
    <citation type="submission" date="2016-03" db="EMBL/GenBank/DDBJ databases">
        <title>Whole genome sequencing of Grifola frondosa 9006-11.</title>
        <authorList>
            <person name="Min B."/>
            <person name="Park H."/>
            <person name="Kim J.-G."/>
            <person name="Cho H."/>
            <person name="Oh Y.-L."/>
            <person name="Kong W.-S."/>
            <person name="Choi I.-G."/>
        </authorList>
    </citation>
    <scope>NUCLEOTIDE SEQUENCE [LARGE SCALE GENOMIC DNA]</scope>
    <source>
        <strain evidence="1 2">9006-11</strain>
    </source>
</reference>
<dbReference type="OrthoDB" id="674948at2759"/>
<keyword evidence="2" id="KW-1185">Reference proteome</keyword>
<dbReference type="AlphaFoldDB" id="A0A1C7LNP3"/>
<dbReference type="STRING" id="5627.A0A1C7LNP3"/>
<dbReference type="PANTHER" id="PTHR40129:SF2">
    <property type="entry name" value="KETOPANTOATE REDUCTASE N-TERMINAL DOMAIN-CONTAINING PROTEIN"/>
    <property type="match status" value="1"/>
</dbReference>
<evidence type="ECO:0000313" key="1">
    <source>
        <dbReference type="EMBL" id="OBZ66168.1"/>
    </source>
</evidence>
<dbReference type="OMA" id="SIHMIHG"/>
<dbReference type="Gene3D" id="3.40.50.720">
    <property type="entry name" value="NAD(P)-binding Rossmann-like Domain"/>
    <property type="match status" value="1"/>
</dbReference>
<dbReference type="EMBL" id="LUGG01000032">
    <property type="protein sequence ID" value="OBZ66168.1"/>
    <property type="molecule type" value="Genomic_DNA"/>
</dbReference>
<dbReference type="InterPro" id="IPR036291">
    <property type="entry name" value="NAD(P)-bd_dom_sf"/>
</dbReference>
<gene>
    <name evidence="1" type="ORF">A0H81_13754</name>
</gene>
<dbReference type="Proteomes" id="UP000092993">
    <property type="component" value="Unassembled WGS sequence"/>
</dbReference>
<dbReference type="PANTHER" id="PTHR40129">
    <property type="entry name" value="KETOPANTOATE REDUCTASE N-TERMINAL DOMAIN-CONTAINING PROTEIN"/>
    <property type="match status" value="1"/>
</dbReference>